<dbReference type="InterPro" id="IPR010872">
    <property type="entry name" value="MDMPI_C-term_domain"/>
</dbReference>
<reference evidence="3 5" key="1">
    <citation type="journal article" date="2019" name="Emerg. Microbes Infect.">
        <title>Comprehensive subspecies identification of 175 nontuberculous mycobacteria species based on 7547 genomic profiles.</title>
        <authorList>
            <person name="Matsumoto Y."/>
            <person name="Kinjo T."/>
            <person name="Motooka D."/>
            <person name="Nabeya D."/>
            <person name="Jung N."/>
            <person name="Uechi K."/>
            <person name="Horii T."/>
            <person name="Iida T."/>
            <person name="Fujita J."/>
            <person name="Nakamura S."/>
        </authorList>
    </citation>
    <scope>NUCLEOTIDE SEQUENCE [LARGE SCALE GENOMIC DNA]</scope>
    <source>
        <strain evidence="3 5">JCM 12375</strain>
    </source>
</reference>
<dbReference type="PANTHER" id="PTHR40758">
    <property type="entry name" value="CONSERVED PROTEIN"/>
    <property type="match status" value="1"/>
</dbReference>
<dbReference type="Pfam" id="PF11716">
    <property type="entry name" value="MDMPI_N"/>
    <property type="match status" value="1"/>
</dbReference>
<gene>
    <name evidence="4" type="ORF">hbim_02781</name>
    <name evidence="3" type="ORF">MMAGJ_17680</name>
</gene>
<dbReference type="Proteomes" id="UP000465622">
    <property type="component" value="Chromosome"/>
</dbReference>
<evidence type="ECO:0000313" key="3">
    <source>
        <dbReference type="EMBL" id="BBX32486.1"/>
    </source>
</evidence>
<evidence type="ECO:0008006" key="7">
    <source>
        <dbReference type="Google" id="ProtNLM"/>
    </source>
</evidence>
<reference evidence="3" key="2">
    <citation type="submission" date="2020-02" db="EMBL/GenBank/DDBJ databases">
        <authorList>
            <person name="Matsumoto Y."/>
            <person name="Motooka D."/>
            <person name="Nakamura S."/>
        </authorList>
    </citation>
    <scope>NUCLEOTIDE SEQUENCE</scope>
    <source>
        <strain evidence="3">JCM 12375</strain>
    </source>
</reference>
<dbReference type="RefSeq" id="WP_036432867.1">
    <property type="nucleotide sequence ID" value="NZ_AP022567.1"/>
</dbReference>
<dbReference type="AlphaFoldDB" id="A0AAI8TTU6"/>
<proteinExistence type="predicted"/>
<dbReference type="InterPro" id="IPR024344">
    <property type="entry name" value="MDMPI_metal-binding"/>
</dbReference>
<feature type="domain" description="MDMPI C-terminal" evidence="1">
    <location>
        <begin position="142"/>
        <end position="219"/>
    </location>
</feature>
<keyword evidence="5" id="KW-1185">Reference proteome</keyword>
<evidence type="ECO:0000313" key="6">
    <source>
        <dbReference type="Proteomes" id="UP001241092"/>
    </source>
</evidence>
<sequence>MDDDALLGQLQTDLIAIQSVALAGGPDLSRPVPTCPGWTVADLLAHLWVIQGWVREILRTREVAEERRPDDDLSRAVADFIDGISSYLIAMRAITPDEPCWNFGPPPRLAGFWIRRQAHEHAVHRFDLESVFGATPAFAPAFAADGVDELLTVFYPRQVRLGRTEPVGDAIRFESTDTGDAWHLGDGEPAATVTADANTLYLGLWKRVDLIANSRIEGEPDAVQSALSLALTP</sequence>
<evidence type="ECO:0000259" key="1">
    <source>
        <dbReference type="Pfam" id="PF07398"/>
    </source>
</evidence>
<dbReference type="Pfam" id="PF07398">
    <property type="entry name" value="MDMPI_C"/>
    <property type="match status" value="1"/>
</dbReference>
<dbReference type="SUPFAM" id="SSF109854">
    <property type="entry name" value="DinB/YfiT-like putative metalloenzymes"/>
    <property type="match status" value="1"/>
</dbReference>
<dbReference type="GO" id="GO:0005886">
    <property type="term" value="C:plasma membrane"/>
    <property type="evidence" value="ECO:0007669"/>
    <property type="project" value="TreeGrafter"/>
</dbReference>
<dbReference type="EMBL" id="AP027452">
    <property type="protein sequence ID" value="BDY28845.1"/>
    <property type="molecule type" value="Genomic_DNA"/>
</dbReference>
<evidence type="ECO:0000259" key="2">
    <source>
        <dbReference type="Pfam" id="PF11716"/>
    </source>
</evidence>
<dbReference type="Proteomes" id="UP001241092">
    <property type="component" value="Chromosome"/>
</dbReference>
<dbReference type="PANTHER" id="PTHR40758:SF1">
    <property type="entry name" value="CONSERVED PROTEIN"/>
    <property type="match status" value="1"/>
</dbReference>
<evidence type="ECO:0000313" key="5">
    <source>
        <dbReference type="Proteomes" id="UP000465622"/>
    </source>
</evidence>
<reference evidence="4" key="3">
    <citation type="submission" date="2023-03" db="EMBL/GenBank/DDBJ databases">
        <title>Draft genome sequence of a Mycolicibacterium mageritense strain H4_3_1 isolated from a hybrid biological-inorganic system reactor.</title>
        <authorList>
            <person name="Feng X."/>
            <person name="Kazama D."/>
            <person name="Sato K."/>
            <person name="Kobayashi H."/>
        </authorList>
    </citation>
    <scope>NUCLEOTIDE SEQUENCE</scope>
    <source>
        <strain evidence="4">H4_3_1</strain>
    </source>
</reference>
<dbReference type="EMBL" id="AP022567">
    <property type="protein sequence ID" value="BBX32486.1"/>
    <property type="molecule type" value="Genomic_DNA"/>
</dbReference>
<dbReference type="InterPro" id="IPR017517">
    <property type="entry name" value="Maleyloyr_isom"/>
</dbReference>
<dbReference type="GO" id="GO:0046872">
    <property type="term" value="F:metal ion binding"/>
    <property type="evidence" value="ECO:0007669"/>
    <property type="project" value="InterPro"/>
</dbReference>
<dbReference type="InterPro" id="IPR034660">
    <property type="entry name" value="DinB/YfiT-like"/>
</dbReference>
<feature type="domain" description="Mycothiol-dependent maleylpyruvate isomerase metal-binding" evidence="2">
    <location>
        <begin position="21"/>
        <end position="129"/>
    </location>
</feature>
<accession>A0AAI8TTU6</accession>
<evidence type="ECO:0000313" key="4">
    <source>
        <dbReference type="EMBL" id="BDY28845.1"/>
    </source>
</evidence>
<protein>
    <recommendedName>
        <fullName evidence="7">Maleylpyruvate isomerase family mycothiol-dependent enzyme</fullName>
    </recommendedName>
</protein>
<dbReference type="NCBIfam" id="TIGR03083">
    <property type="entry name" value="maleylpyruvate isomerase family mycothiol-dependent enzyme"/>
    <property type="match status" value="1"/>
</dbReference>
<name>A0AAI8TTU6_MYCME</name>
<organism evidence="4 6">
    <name type="scientific">Mycolicibacterium mageritense</name>
    <name type="common">Mycobacterium mageritense</name>
    <dbReference type="NCBI Taxonomy" id="53462"/>
    <lineage>
        <taxon>Bacteria</taxon>
        <taxon>Bacillati</taxon>
        <taxon>Actinomycetota</taxon>
        <taxon>Actinomycetes</taxon>
        <taxon>Mycobacteriales</taxon>
        <taxon>Mycobacteriaceae</taxon>
        <taxon>Mycolicibacterium</taxon>
    </lineage>
</organism>